<evidence type="ECO:0000313" key="3">
    <source>
        <dbReference type="Proteomes" id="UP000035963"/>
    </source>
</evidence>
<dbReference type="Proteomes" id="UP000035963">
    <property type="component" value="Unassembled WGS sequence"/>
</dbReference>
<dbReference type="AlphaFoldDB" id="A0A0J1CJE5"/>
<organism evidence="2 3">
    <name type="scientific">Caballeronia mineralivorans PML1(12)</name>
    <dbReference type="NCBI Taxonomy" id="908627"/>
    <lineage>
        <taxon>Bacteria</taxon>
        <taxon>Pseudomonadati</taxon>
        <taxon>Pseudomonadota</taxon>
        <taxon>Betaproteobacteria</taxon>
        <taxon>Burkholderiales</taxon>
        <taxon>Burkholderiaceae</taxon>
        <taxon>Caballeronia</taxon>
    </lineage>
</organism>
<accession>A0A0J1CJE5</accession>
<gene>
    <name evidence="2" type="ORF">EOS_40030</name>
</gene>
<dbReference type="PATRIC" id="fig|908627.4.peg.8967"/>
<keyword evidence="3" id="KW-1185">Reference proteome</keyword>
<reference evidence="2 3" key="1">
    <citation type="journal article" date="2015" name="Genome Announc.">
        <title>Draft Genome Sequence of Burkholderia sp. Strain PML1(12), an Ectomycorrhizosphere-Inhabiting Bacterium with Effective Mineral-Weathering Ability.</title>
        <authorList>
            <person name="Uroz S."/>
            <person name="Oger P."/>
        </authorList>
    </citation>
    <scope>NUCLEOTIDE SEQUENCE [LARGE SCALE GENOMIC DNA]</scope>
    <source>
        <strain evidence="3">PML1(12)</strain>
    </source>
</reference>
<sequence length="70" mass="7545">MNPGEVIDFAPVGERDFDDSTTWRGARPDEQSTVRFASRSGPVGPVEVNRISFRAGAAAHKAAAHALAHW</sequence>
<proteinExistence type="predicted"/>
<dbReference type="EMBL" id="AEJF01000245">
    <property type="protein sequence ID" value="KLU20699.1"/>
    <property type="molecule type" value="Genomic_DNA"/>
</dbReference>
<protein>
    <submittedName>
        <fullName evidence="2">Uncharacterized protein</fullName>
    </submittedName>
</protein>
<comment type="caution">
    <text evidence="2">The sequence shown here is derived from an EMBL/GenBank/DDBJ whole genome shotgun (WGS) entry which is preliminary data.</text>
</comment>
<evidence type="ECO:0000256" key="1">
    <source>
        <dbReference type="SAM" id="MobiDB-lite"/>
    </source>
</evidence>
<feature type="region of interest" description="Disordered" evidence="1">
    <location>
        <begin position="17"/>
        <end position="41"/>
    </location>
</feature>
<name>A0A0J1CJE5_9BURK</name>
<evidence type="ECO:0000313" key="2">
    <source>
        <dbReference type="EMBL" id="KLU20699.1"/>
    </source>
</evidence>